<dbReference type="RefSeq" id="WP_336436609.1">
    <property type="nucleotide sequence ID" value="NZ_JBAWKS010000002.1"/>
</dbReference>
<name>A0ABU8EXG2_9GAMM</name>
<gene>
    <name evidence="1" type="ORF">WAE96_18475</name>
</gene>
<accession>A0ABU8EXG2</accession>
<organism evidence="1 2">
    <name type="scientific">Pseudoalteromonas spongiae</name>
    <dbReference type="NCBI Taxonomy" id="298657"/>
    <lineage>
        <taxon>Bacteria</taxon>
        <taxon>Pseudomonadati</taxon>
        <taxon>Pseudomonadota</taxon>
        <taxon>Gammaproteobacteria</taxon>
        <taxon>Alteromonadales</taxon>
        <taxon>Pseudoalteromonadaceae</taxon>
        <taxon>Pseudoalteromonas</taxon>
    </lineage>
</organism>
<sequence length="206" mass="23222">MAESLGVIEVVLDNQLIAYLIRDTLTPYCAVIALGISDQKKHDYMVERLENCPCETQWWLIACDANTQLSWVNQLAQRFTGQLMLAKACLTNTPNHAALDLSNGDMLEHNEMLHLGHLMLAIQYIKVNSSKVSLLVCDNMVFCLPSNALEFSASRMGNVLKQSSIKWGKFSEIYSPTFTAEQPFSTSKRTFWQLEALLSRNNLTTL</sequence>
<dbReference type="Proteomes" id="UP001382455">
    <property type="component" value="Unassembled WGS sequence"/>
</dbReference>
<comment type="caution">
    <text evidence="1">The sequence shown here is derived from an EMBL/GenBank/DDBJ whole genome shotgun (WGS) entry which is preliminary data.</text>
</comment>
<proteinExistence type="predicted"/>
<protein>
    <submittedName>
        <fullName evidence="1">Uncharacterized protein</fullName>
    </submittedName>
</protein>
<reference evidence="1 2" key="1">
    <citation type="submission" date="2023-12" db="EMBL/GenBank/DDBJ databases">
        <title>Friends and Foes: Symbiotic and Algicidal bacterial influence on Karenia brevis blooms.</title>
        <authorList>
            <person name="Fei C."/>
            <person name="Mohamed A.R."/>
            <person name="Booker A."/>
            <person name="Arshad M."/>
            <person name="Klass S."/>
            <person name="Ahn S."/>
            <person name="Gilbert P.M."/>
            <person name="Heil C.A."/>
            <person name="Martinez J.M."/>
            <person name="Amin S.A."/>
        </authorList>
    </citation>
    <scope>NUCLEOTIDE SEQUENCE [LARGE SCALE GENOMIC DNA]</scope>
    <source>
        <strain evidence="1 2">CE15</strain>
    </source>
</reference>
<evidence type="ECO:0000313" key="2">
    <source>
        <dbReference type="Proteomes" id="UP001382455"/>
    </source>
</evidence>
<dbReference type="EMBL" id="JBAWKS010000002">
    <property type="protein sequence ID" value="MEI4551669.1"/>
    <property type="molecule type" value="Genomic_DNA"/>
</dbReference>
<evidence type="ECO:0000313" key="1">
    <source>
        <dbReference type="EMBL" id="MEI4551669.1"/>
    </source>
</evidence>
<keyword evidence="2" id="KW-1185">Reference proteome</keyword>